<dbReference type="RefSeq" id="WP_196933965.1">
    <property type="nucleotide sequence ID" value="NZ_MU158697.1"/>
</dbReference>
<dbReference type="EMBL" id="PRDK01000005">
    <property type="protein sequence ID" value="MBE8713815.1"/>
    <property type="molecule type" value="Genomic_DNA"/>
</dbReference>
<feature type="domain" description="Polysaccharide biosynthesis protein CapD-like" evidence="3">
    <location>
        <begin position="292"/>
        <end position="582"/>
    </location>
</feature>
<keyword evidence="5" id="KW-1185">Reference proteome</keyword>
<dbReference type="PANTHER" id="PTHR43318:SF1">
    <property type="entry name" value="POLYSACCHARIDE BIOSYNTHESIS PROTEIN EPSC-RELATED"/>
    <property type="match status" value="1"/>
</dbReference>
<proteinExistence type="inferred from homology"/>
<dbReference type="InterPro" id="IPR036291">
    <property type="entry name" value="NAD(P)-bd_dom_sf"/>
</dbReference>
<keyword evidence="2" id="KW-0812">Transmembrane</keyword>
<keyword evidence="2" id="KW-1133">Transmembrane helix</keyword>
<protein>
    <submittedName>
        <fullName evidence="4">Polysaccharide biosynthesis protein</fullName>
    </submittedName>
</protein>
<evidence type="ECO:0000256" key="1">
    <source>
        <dbReference type="ARBA" id="ARBA00007430"/>
    </source>
</evidence>
<sequence length="639" mass="72698">MKFLKLLNHIKIVPRWIIFSFDMAVAVLAFLIAFVIYHNFNPTFFSDSNFAIDFLTCLTVTALSFFIFKLFSGIVRYTSAIDSIRILSTVLFTLVMLFVVKLFFVIFQLDPILPSNLIILYSLFLFTSLITYRTSIKIFFQYTKSTRRSRKNVIVYGAGDLGIAVKRTFEHDLRADKAILAYIDDDEGKIGKSIDGLKIYRSSELPKIINKLAIDELIIASYSINPENKNEVIEMCLEHDVNVLTLPPIKKIMNGDLSPNQIQKIKIEDLLERPSIKISNENILGQLEGKRILVTGAAGSIGSEISKQLGKYNPQMIILCDQAESPLHNLQLDLQDLYKNQVYHSFIADVKNENRMRLLFETFKPHYVYHAAAYKHVPMMENHPIEGVRTNVLGTFTLANLAVEFKVQKFVFVSTDKAVNPTNVMGATKRIAEIYVQSLNTNLELSNIQSHTKFITTRFGNVLGSNGSVIPRFKDQIDKGGPLTVTHPDITRYFMTIPEACQLVIEAGSMGNGGEIFVFDMGKSVKIVDLAVKMIKLSGHIPYQEIDIKFTGLRPGEKLYEELLNDLENTMPTHHEKIMIAKVRENDFGIVKRYMQDLFVAVNTQNNNNIVRQMKQIVPEFKSQNSIYEQLDLEEVKVD</sequence>
<dbReference type="Pfam" id="PF02719">
    <property type="entry name" value="Polysacc_synt_2"/>
    <property type="match status" value="1"/>
</dbReference>
<name>A0A928UV72_9SPHI</name>
<reference evidence="4" key="1">
    <citation type="submission" date="2018-02" db="EMBL/GenBank/DDBJ databases">
        <authorList>
            <person name="Vasarhelyi B.M."/>
            <person name="Deshmukh S."/>
            <person name="Balint B."/>
            <person name="Kukolya J."/>
        </authorList>
    </citation>
    <scope>NUCLEOTIDE SEQUENCE</scope>
    <source>
        <strain evidence="4">KB22</strain>
    </source>
</reference>
<gene>
    <name evidence="4" type="ORF">C4F49_08990</name>
</gene>
<feature type="transmembrane region" description="Helical" evidence="2">
    <location>
        <begin position="84"/>
        <end position="106"/>
    </location>
</feature>
<dbReference type="CDD" id="cd05237">
    <property type="entry name" value="UDP_invert_4-6DH_SDR_e"/>
    <property type="match status" value="1"/>
</dbReference>
<dbReference type="SUPFAM" id="SSF51735">
    <property type="entry name" value="NAD(P)-binding Rossmann-fold domains"/>
    <property type="match status" value="1"/>
</dbReference>
<keyword evidence="2" id="KW-0472">Membrane</keyword>
<feature type="transmembrane region" description="Helical" evidence="2">
    <location>
        <begin position="50"/>
        <end position="72"/>
    </location>
</feature>
<dbReference type="InterPro" id="IPR051203">
    <property type="entry name" value="Polysaccharide_Synthase-Rel"/>
</dbReference>
<comment type="caution">
    <text evidence="4">The sequence shown here is derived from an EMBL/GenBank/DDBJ whole genome shotgun (WGS) entry which is preliminary data.</text>
</comment>
<dbReference type="Proteomes" id="UP000616201">
    <property type="component" value="Unassembled WGS sequence"/>
</dbReference>
<feature type="transmembrane region" description="Helical" evidence="2">
    <location>
        <begin position="12"/>
        <end position="38"/>
    </location>
</feature>
<accession>A0A928UV72</accession>
<dbReference type="Gene3D" id="3.40.50.720">
    <property type="entry name" value="NAD(P)-binding Rossmann-like Domain"/>
    <property type="match status" value="2"/>
</dbReference>
<dbReference type="InterPro" id="IPR003869">
    <property type="entry name" value="Polysac_CapD-like"/>
</dbReference>
<dbReference type="SUPFAM" id="SSF53335">
    <property type="entry name" value="S-adenosyl-L-methionine-dependent methyltransferases"/>
    <property type="match status" value="1"/>
</dbReference>
<dbReference type="PANTHER" id="PTHR43318">
    <property type="entry name" value="UDP-N-ACETYLGLUCOSAMINE 4,6-DEHYDRATASE"/>
    <property type="match status" value="1"/>
</dbReference>
<comment type="similarity">
    <text evidence="1">Belongs to the polysaccharide synthase family.</text>
</comment>
<feature type="transmembrane region" description="Helical" evidence="2">
    <location>
        <begin position="118"/>
        <end position="140"/>
    </location>
</feature>
<dbReference type="AlphaFoldDB" id="A0A928UV72"/>
<evidence type="ECO:0000259" key="3">
    <source>
        <dbReference type="Pfam" id="PF02719"/>
    </source>
</evidence>
<evidence type="ECO:0000313" key="5">
    <source>
        <dbReference type="Proteomes" id="UP000616201"/>
    </source>
</evidence>
<evidence type="ECO:0000256" key="2">
    <source>
        <dbReference type="SAM" id="Phobius"/>
    </source>
</evidence>
<organism evidence="4 5">
    <name type="scientific">Sphingobacterium hungaricum</name>
    <dbReference type="NCBI Taxonomy" id="2082723"/>
    <lineage>
        <taxon>Bacteria</taxon>
        <taxon>Pseudomonadati</taxon>
        <taxon>Bacteroidota</taxon>
        <taxon>Sphingobacteriia</taxon>
        <taxon>Sphingobacteriales</taxon>
        <taxon>Sphingobacteriaceae</taxon>
        <taxon>Sphingobacterium</taxon>
    </lineage>
</organism>
<evidence type="ECO:0000313" key="4">
    <source>
        <dbReference type="EMBL" id="MBE8713815.1"/>
    </source>
</evidence>
<dbReference type="InterPro" id="IPR029063">
    <property type="entry name" value="SAM-dependent_MTases_sf"/>
</dbReference>